<dbReference type="Proteomes" id="UP000193411">
    <property type="component" value="Unassembled WGS sequence"/>
</dbReference>
<evidence type="ECO:0000313" key="3">
    <source>
        <dbReference type="Proteomes" id="UP000193411"/>
    </source>
</evidence>
<proteinExistence type="predicted"/>
<keyword evidence="3" id="KW-1185">Reference proteome</keyword>
<feature type="region of interest" description="Disordered" evidence="1">
    <location>
        <begin position="146"/>
        <end position="168"/>
    </location>
</feature>
<reference evidence="2 3" key="1">
    <citation type="submission" date="2016-07" db="EMBL/GenBank/DDBJ databases">
        <title>Pervasive Adenine N6-methylation of Active Genes in Fungi.</title>
        <authorList>
            <consortium name="DOE Joint Genome Institute"/>
            <person name="Mondo S.J."/>
            <person name="Dannebaum R.O."/>
            <person name="Kuo R.C."/>
            <person name="Labutti K."/>
            <person name="Haridas S."/>
            <person name="Kuo A."/>
            <person name="Salamov A."/>
            <person name="Ahrendt S.R."/>
            <person name="Lipzen A."/>
            <person name="Sullivan W."/>
            <person name="Andreopoulos W.B."/>
            <person name="Clum A."/>
            <person name="Lindquist E."/>
            <person name="Daum C."/>
            <person name="Ramamoorthy G.K."/>
            <person name="Gryganskyi A."/>
            <person name="Culley D."/>
            <person name="Magnuson J.K."/>
            <person name="James T.Y."/>
            <person name="O'Malley M.A."/>
            <person name="Stajich J.E."/>
            <person name="Spatafora J.W."/>
            <person name="Visel A."/>
            <person name="Grigoriev I.V."/>
        </authorList>
    </citation>
    <scope>NUCLEOTIDE SEQUENCE [LARGE SCALE GENOMIC DNA]</scope>
    <source>
        <strain evidence="2 3">PL171</strain>
    </source>
</reference>
<feature type="region of interest" description="Disordered" evidence="1">
    <location>
        <begin position="1"/>
        <end position="34"/>
    </location>
</feature>
<feature type="region of interest" description="Disordered" evidence="1">
    <location>
        <begin position="182"/>
        <end position="246"/>
    </location>
</feature>
<feature type="compositionally biased region" description="Pro residues" evidence="1">
    <location>
        <begin position="190"/>
        <end position="199"/>
    </location>
</feature>
<protein>
    <submittedName>
        <fullName evidence="2">Uncharacterized protein</fullName>
    </submittedName>
</protein>
<comment type="caution">
    <text evidence="2">The sequence shown here is derived from an EMBL/GenBank/DDBJ whole genome shotgun (WGS) entry which is preliminary data.</text>
</comment>
<feature type="compositionally biased region" description="Polar residues" evidence="1">
    <location>
        <begin position="21"/>
        <end position="32"/>
    </location>
</feature>
<organism evidence="2 3">
    <name type="scientific">Catenaria anguillulae PL171</name>
    <dbReference type="NCBI Taxonomy" id="765915"/>
    <lineage>
        <taxon>Eukaryota</taxon>
        <taxon>Fungi</taxon>
        <taxon>Fungi incertae sedis</taxon>
        <taxon>Blastocladiomycota</taxon>
        <taxon>Blastocladiomycetes</taxon>
        <taxon>Blastocladiales</taxon>
        <taxon>Catenariaceae</taxon>
        <taxon>Catenaria</taxon>
    </lineage>
</organism>
<feature type="compositionally biased region" description="Polar residues" evidence="1">
    <location>
        <begin position="1"/>
        <end position="12"/>
    </location>
</feature>
<dbReference type="AlphaFoldDB" id="A0A1Y2H8X4"/>
<accession>A0A1Y2H8X4</accession>
<dbReference type="EMBL" id="MCFL01000069">
    <property type="protein sequence ID" value="ORZ30999.1"/>
    <property type="molecule type" value="Genomic_DNA"/>
</dbReference>
<gene>
    <name evidence="2" type="ORF">BCR44DRAFT_1280185</name>
</gene>
<feature type="compositionally biased region" description="Low complexity" evidence="1">
    <location>
        <begin position="226"/>
        <end position="241"/>
    </location>
</feature>
<name>A0A1Y2H8X4_9FUNG</name>
<evidence type="ECO:0000256" key="1">
    <source>
        <dbReference type="SAM" id="MobiDB-lite"/>
    </source>
</evidence>
<evidence type="ECO:0000313" key="2">
    <source>
        <dbReference type="EMBL" id="ORZ30999.1"/>
    </source>
</evidence>
<sequence>MLSDSLRLTSPEATAGGGGSLHSTPPSASPGTCQDEEHAGLFMIHTYNSFDQQQQQHCGQPAASSTHARPRFVARRHSDVMPISYQLSKSWTPNDGDSALLEAPAHAAGDGSNVAPTSPTDSHFSQATTMQYSPTTSTFDSLAYQAPTSQAQAERPHPHVSPSSYSPHPHVLPTIPAIGIGGTAFHPHSIAPPPPPPTFPSTAADQSSPNPTAKKKMRSEPPPALLPVSSSAAVATPPSSAGLGLFNTSSLTAVDADAGVRVEPARTCLTK</sequence>